<dbReference type="PANTHER" id="PTHR10015">
    <property type="entry name" value="HEAT SHOCK TRANSCRIPTION FACTOR"/>
    <property type="match status" value="1"/>
</dbReference>
<dbReference type="InterPro" id="IPR036390">
    <property type="entry name" value="WH_DNA-bd_sf"/>
</dbReference>
<dbReference type="GO" id="GO:0005634">
    <property type="term" value="C:nucleus"/>
    <property type="evidence" value="ECO:0007669"/>
    <property type="project" value="UniProtKB-SubCell"/>
</dbReference>
<dbReference type="GO" id="GO:0003700">
    <property type="term" value="F:DNA-binding transcription factor activity"/>
    <property type="evidence" value="ECO:0007669"/>
    <property type="project" value="InterPro"/>
</dbReference>
<dbReference type="EMBL" id="KQ242097">
    <property type="protein sequence ID" value="KNC80864.1"/>
    <property type="molecule type" value="Genomic_DNA"/>
</dbReference>
<evidence type="ECO:0000256" key="2">
    <source>
        <dbReference type="ARBA" id="ARBA00023015"/>
    </source>
</evidence>
<evidence type="ECO:0000256" key="7">
    <source>
        <dbReference type="SAM" id="MobiDB-lite"/>
    </source>
</evidence>
<feature type="region of interest" description="Disordered" evidence="7">
    <location>
        <begin position="386"/>
        <end position="449"/>
    </location>
</feature>
<reference evidence="9 10" key="1">
    <citation type="submission" date="2011-02" db="EMBL/GenBank/DDBJ databases">
        <title>The Genome Sequence of Sphaeroforma arctica JP610.</title>
        <authorList>
            <consortium name="The Broad Institute Genome Sequencing Platform"/>
            <person name="Russ C."/>
            <person name="Cuomo C."/>
            <person name="Young S.K."/>
            <person name="Zeng Q."/>
            <person name="Gargeya S."/>
            <person name="Alvarado L."/>
            <person name="Berlin A."/>
            <person name="Chapman S.B."/>
            <person name="Chen Z."/>
            <person name="Freedman E."/>
            <person name="Gellesch M."/>
            <person name="Goldberg J."/>
            <person name="Griggs A."/>
            <person name="Gujja S."/>
            <person name="Heilman E."/>
            <person name="Heiman D."/>
            <person name="Howarth C."/>
            <person name="Mehta T."/>
            <person name="Neiman D."/>
            <person name="Pearson M."/>
            <person name="Roberts A."/>
            <person name="Saif S."/>
            <person name="Shea T."/>
            <person name="Shenoy N."/>
            <person name="Sisk P."/>
            <person name="Stolte C."/>
            <person name="Sykes S."/>
            <person name="White J."/>
            <person name="Yandava C."/>
            <person name="Burger G."/>
            <person name="Gray M.W."/>
            <person name="Holland P.W.H."/>
            <person name="King N."/>
            <person name="Lang F.B.F."/>
            <person name="Roger A.J."/>
            <person name="Ruiz-Trillo I."/>
            <person name="Haas B."/>
            <person name="Nusbaum C."/>
            <person name="Birren B."/>
        </authorList>
    </citation>
    <scope>NUCLEOTIDE SEQUENCE [LARGE SCALE GENOMIC DNA]</scope>
    <source>
        <strain evidence="9 10">JP610</strain>
    </source>
</reference>
<evidence type="ECO:0000259" key="8">
    <source>
        <dbReference type="PROSITE" id="PS00434"/>
    </source>
</evidence>
<dbReference type="AlphaFoldDB" id="A0A0L0FW38"/>
<dbReference type="STRING" id="667725.A0A0L0FW38"/>
<evidence type="ECO:0000313" key="10">
    <source>
        <dbReference type="Proteomes" id="UP000054560"/>
    </source>
</evidence>
<dbReference type="Pfam" id="PF00447">
    <property type="entry name" value="HSF_DNA-bind"/>
    <property type="match status" value="1"/>
</dbReference>
<feature type="region of interest" description="Disordered" evidence="7">
    <location>
        <begin position="212"/>
        <end position="251"/>
    </location>
</feature>
<dbReference type="SUPFAM" id="SSF46785">
    <property type="entry name" value="Winged helix' DNA-binding domain"/>
    <property type="match status" value="1"/>
</dbReference>
<evidence type="ECO:0000256" key="4">
    <source>
        <dbReference type="ARBA" id="ARBA00023163"/>
    </source>
</evidence>
<dbReference type="eggNOG" id="KOG0627">
    <property type="taxonomic scope" value="Eukaryota"/>
</dbReference>
<gene>
    <name evidence="9" type="ORF">SARC_06791</name>
</gene>
<comment type="similarity">
    <text evidence="6">Belongs to the HSF family.</text>
</comment>
<dbReference type="RefSeq" id="XP_014154766.1">
    <property type="nucleotide sequence ID" value="XM_014299291.1"/>
</dbReference>
<feature type="compositionally biased region" description="Polar residues" evidence="7">
    <location>
        <begin position="430"/>
        <end position="449"/>
    </location>
</feature>
<dbReference type="InterPro" id="IPR036388">
    <property type="entry name" value="WH-like_DNA-bd_sf"/>
</dbReference>
<feature type="compositionally biased region" description="Low complexity" evidence="7">
    <location>
        <begin position="386"/>
        <end position="415"/>
    </location>
</feature>
<evidence type="ECO:0000256" key="3">
    <source>
        <dbReference type="ARBA" id="ARBA00023125"/>
    </source>
</evidence>
<name>A0A0L0FW38_9EUKA</name>
<dbReference type="OrthoDB" id="60033at2759"/>
<feature type="compositionally biased region" description="Polar residues" evidence="7">
    <location>
        <begin position="225"/>
        <end position="241"/>
    </location>
</feature>
<evidence type="ECO:0000256" key="6">
    <source>
        <dbReference type="RuleBase" id="RU004020"/>
    </source>
</evidence>
<comment type="subcellular location">
    <subcellularLocation>
        <location evidence="1">Nucleus</location>
    </subcellularLocation>
</comment>
<dbReference type="FunFam" id="1.10.10.10:FF:000027">
    <property type="entry name" value="Heat shock transcription factor 1"/>
    <property type="match status" value="1"/>
</dbReference>
<dbReference type="Proteomes" id="UP000054560">
    <property type="component" value="Unassembled WGS sequence"/>
</dbReference>
<dbReference type="SMART" id="SM00415">
    <property type="entry name" value="HSF"/>
    <property type="match status" value="1"/>
</dbReference>
<dbReference type="InterPro" id="IPR000232">
    <property type="entry name" value="HSF_DNA-bd"/>
</dbReference>
<accession>A0A0L0FW38</accession>
<dbReference type="PROSITE" id="PS00434">
    <property type="entry name" value="HSF_DOMAIN"/>
    <property type="match status" value="1"/>
</dbReference>
<evidence type="ECO:0000313" key="9">
    <source>
        <dbReference type="EMBL" id="KNC80864.1"/>
    </source>
</evidence>
<evidence type="ECO:0000256" key="1">
    <source>
        <dbReference type="ARBA" id="ARBA00004123"/>
    </source>
</evidence>
<keyword evidence="10" id="KW-1185">Reference proteome</keyword>
<keyword evidence="4" id="KW-0804">Transcription</keyword>
<proteinExistence type="inferred from homology"/>
<dbReference type="PRINTS" id="PR00056">
    <property type="entry name" value="HSFDOMAIN"/>
</dbReference>
<dbReference type="GO" id="GO:0043565">
    <property type="term" value="F:sequence-specific DNA binding"/>
    <property type="evidence" value="ECO:0007669"/>
    <property type="project" value="InterPro"/>
</dbReference>
<protein>
    <recommendedName>
        <fullName evidence="8">HSF-type DNA-binding domain-containing protein</fullName>
    </recommendedName>
</protein>
<sequence length="491" mass="52406">MVDDTSLKSTSDRTGSVSTFLQKVLAMVEESESSNLVAWTPNGESFRVYDPVPFAKEVLPRFFKHCNFSSFVRQLNMYDFHKVMDVQQGALSAARSKEWEFIHPNFKRGQAQLLALVKRKAGSTEGTKPKGENLKRVMSEVQAMQEQQAVVAQKLEHLDTDNRIMWNEMVKLKSRHQQQQQTINRILYFLSSIYSSDNLPNQLRDTDDVLQLQGQGQNNGPGGQSNTSSLLQNTPSFSNARGNPMQPPSSYNNLAEQLMEYTNVSNNGGGGMMNALGNSPALAGGGNGGVGNRSNSGLGNNVINNTGLGSNIPMGGNNSGAGGNNTSMMSGNNAMNVNNPGLSNNNGNMAAVMRSGNGIGVNNLGSNQGMGGNNFSGLQNDNVNYLNNRSSINNSSSQNNLGNSNSNNLGSRANGARLSVGGGSGMGNDSKMNLAQHNSNMGQNNAGLNGSNTPYGMGGNNNNMPYNTASPNLPYTDFQLANMGMGDGQQN</sequence>
<evidence type="ECO:0000256" key="5">
    <source>
        <dbReference type="ARBA" id="ARBA00023242"/>
    </source>
</evidence>
<dbReference type="Gene3D" id="1.10.10.10">
    <property type="entry name" value="Winged helix-like DNA-binding domain superfamily/Winged helix DNA-binding domain"/>
    <property type="match status" value="1"/>
</dbReference>
<feature type="domain" description="HSF-type DNA-binding" evidence="8">
    <location>
        <begin position="59"/>
        <end position="83"/>
    </location>
</feature>
<keyword evidence="5" id="KW-0539">Nucleus</keyword>
<keyword evidence="2" id="KW-0805">Transcription regulation</keyword>
<organism evidence="9 10">
    <name type="scientific">Sphaeroforma arctica JP610</name>
    <dbReference type="NCBI Taxonomy" id="667725"/>
    <lineage>
        <taxon>Eukaryota</taxon>
        <taxon>Ichthyosporea</taxon>
        <taxon>Ichthyophonida</taxon>
        <taxon>Sphaeroforma</taxon>
    </lineage>
</organism>
<keyword evidence="3" id="KW-0238">DNA-binding</keyword>
<dbReference type="GeneID" id="25907295"/>
<dbReference type="PANTHER" id="PTHR10015:SF427">
    <property type="entry name" value="HEAT SHOCK FACTOR PROTEIN"/>
    <property type="match status" value="1"/>
</dbReference>